<dbReference type="GeneID" id="62229529"/>
<gene>
    <name evidence="1" type="ORF">EAE98_002755</name>
</gene>
<evidence type="ECO:0000313" key="2">
    <source>
        <dbReference type="Proteomes" id="UP000783213"/>
    </source>
</evidence>
<comment type="caution">
    <text evidence="1">The sequence shown here is derived from an EMBL/GenBank/DDBJ whole genome shotgun (WGS) entry which is preliminary data.</text>
</comment>
<evidence type="ECO:0000313" key="1">
    <source>
        <dbReference type="EMBL" id="KAF7934710.1"/>
    </source>
</evidence>
<dbReference type="EMBL" id="RCSX01000005">
    <property type="protein sequence ID" value="KAF7934710.1"/>
    <property type="molecule type" value="Genomic_DNA"/>
</dbReference>
<reference evidence="1 2" key="1">
    <citation type="journal article" date="2020" name="Genome Biol. Evol.">
        <title>Comparative genomics of Sclerotiniaceae.</title>
        <authorList>
            <person name="Valero Jimenez C.A."/>
            <person name="Steentjes M."/>
            <person name="Scholten O.E."/>
            <person name="Van Kan J.A.L."/>
        </authorList>
    </citation>
    <scope>NUCLEOTIDE SEQUENCE [LARGE SCALE GENOMIC DNA]</scope>
    <source>
        <strain evidence="1 2">B1</strain>
    </source>
</reference>
<accession>A0ABQ7IUQ2</accession>
<name>A0ABQ7IUQ2_9HELO</name>
<dbReference type="Proteomes" id="UP000783213">
    <property type="component" value="Unassembled WGS sequence"/>
</dbReference>
<dbReference type="RefSeq" id="XP_038812904.1">
    <property type="nucleotide sequence ID" value="XM_038950375.1"/>
</dbReference>
<organism evidence="1 2">
    <name type="scientific">Botrytis deweyae</name>
    <dbReference type="NCBI Taxonomy" id="2478750"/>
    <lineage>
        <taxon>Eukaryota</taxon>
        <taxon>Fungi</taxon>
        <taxon>Dikarya</taxon>
        <taxon>Ascomycota</taxon>
        <taxon>Pezizomycotina</taxon>
        <taxon>Leotiomycetes</taxon>
        <taxon>Helotiales</taxon>
        <taxon>Sclerotiniaceae</taxon>
        <taxon>Botrytis</taxon>
    </lineage>
</organism>
<proteinExistence type="predicted"/>
<sequence length="93" mass="10184">MAYELKFLDTCLFCPVTLLVDTSTATTSLRSLLCTLGLQGEFTGTAKSTATRRLINGTGPALCAGLHVLTNNISKFYWGYVFVRNLDIQSTKE</sequence>
<keyword evidence="2" id="KW-1185">Reference proteome</keyword>
<protein>
    <submittedName>
        <fullName evidence="1">Uncharacterized protein</fullName>
    </submittedName>
</protein>